<dbReference type="InterPro" id="IPR016047">
    <property type="entry name" value="M23ase_b-sheet_dom"/>
</dbReference>
<dbReference type="CDD" id="cd14814">
    <property type="entry name" value="Peptidase_M15"/>
    <property type="match status" value="1"/>
</dbReference>
<dbReference type="SUPFAM" id="SSF51261">
    <property type="entry name" value="Duplicated hybrid motif"/>
    <property type="match status" value="1"/>
</dbReference>
<comment type="caution">
    <text evidence="4">The sequence shown here is derived from an EMBL/GenBank/DDBJ whole genome shotgun (WGS) entry which is preliminary data.</text>
</comment>
<dbReference type="PANTHER" id="PTHR34385:SF1">
    <property type="entry name" value="PEPTIDOGLYCAN L-ALANYL-D-GLUTAMATE ENDOPEPTIDASE CWLK"/>
    <property type="match status" value="1"/>
</dbReference>
<dbReference type="PANTHER" id="PTHR34385">
    <property type="entry name" value="D-ALANYL-D-ALANINE CARBOXYPEPTIDASE"/>
    <property type="match status" value="1"/>
</dbReference>
<dbReference type="InterPro" id="IPR003709">
    <property type="entry name" value="VanY-like_core_dom"/>
</dbReference>
<accession>A0A2A3YVQ2</accession>
<sequence length="361" mass="38501">MDLFADSPHTALPSWLRPVPATRRLRLLLAGSLLALTFTVAEVGLPLESPTHISSAAAATSTVAATSVSEAEPTWVSPVPAMEIIEAFDPPTEAWLKGHRGIDVLTVSGEPVRAPAAGTIRFRGTVAGTATVSIVTDSGHVVSFQPAKSELKKGERFAAGEEIGTVGKGSHCDESCLHIGVWAAQGDKVYIDPAGFFGQEESILLPLSRKPAKEPTGDSTTSGAGAWGGHRNGRIPAAAMCTLDSAPGQMLRCDAQKAFDRMSHAYEARFSTPISVTDAYRDYDTQVILKKRKGRMAATPGTSNHGWALAVDLGGGINSFGSAQHQWMRANAPKFGWIHPGWARQSGSLPEPWHWEFYGHE</sequence>
<dbReference type="RefSeq" id="WP_096177843.1">
    <property type="nucleotide sequence ID" value="NZ_NRGQ01000007.1"/>
</dbReference>
<evidence type="ECO:0000259" key="3">
    <source>
        <dbReference type="Pfam" id="PF02557"/>
    </source>
</evidence>
<dbReference type="SUPFAM" id="SSF55166">
    <property type="entry name" value="Hedgehog/DD-peptidase"/>
    <property type="match status" value="1"/>
</dbReference>
<dbReference type="CDD" id="cd12797">
    <property type="entry name" value="M23_peptidase"/>
    <property type="match status" value="1"/>
</dbReference>
<dbReference type="InterPro" id="IPR009045">
    <property type="entry name" value="Zn_M74/Hedgehog-like"/>
</dbReference>
<dbReference type="GO" id="GO:0008233">
    <property type="term" value="F:peptidase activity"/>
    <property type="evidence" value="ECO:0007669"/>
    <property type="project" value="InterPro"/>
</dbReference>
<dbReference type="EMBL" id="NRGQ01000007">
    <property type="protein sequence ID" value="PCC43309.1"/>
    <property type="molecule type" value="Genomic_DNA"/>
</dbReference>
<dbReference type="Proteomes" id="UP000218620">
    <property type="component" value="Unassembled WGS sequence"/>
</dbReference>
<evidence type="ECO:0000313" key="4">
    <source>
        <dbReference type="EMBL" id="PCC43309.1"/>
    </source>
</evidence>
<gene>
    <name evidence="4" type="ORF">CIK65_08410</name>
</gene>
<dbReference type="GO" id="GO:0006508">
    <property type="term" value="P:proteolysis"/>
    <property type="evidence" value="ECO:0007669"/>
    <property type="project" value="InterPro"/>
</dbReference>
<dbReference type="Gene3D" id="3.30.1380.10">
    <property type="match status" value="1"/>
</dbReference>
<organism evidence="4 5">
    <name type="scientific">Brevibacterium aurantiacum</name>
    <dbReference type="NCBI Taxonomy" id="273384"/>
    <lineage>
        <taxon>Bacteria</taxon>
        <taxon>Bacillati</taxon>
        <taxon>Actinomycetota</taxon>
        <taxon>Actinomycetes</taxon>
        <taxon>Micrococcales</taxon>
        <taxon>Brevibacteriaceae</taxon>
        <taxon>Brevibacterium</taxon>
    </lineage>
</organism>
<evidence type="ECO:0000259" key="2">
    <source>
        <dbReference type="Pfam" id="PF01551"/>
    </source>
</evidence>
<name>A0A2A3YVQ2_BREAU</name>
<dbReference type="Gene3D" id="2.70.70.10">
    <property type="entry name" value="Glucose Permease (Domain IIA)"/>
    <property type="match status" value="1"/>
</dbReference>
<reference evidence="4 5" key="1">
    <citation type="journal article" date="2017" name="Elife">
        <title>Extensive horizontal gene transfer in cheese-associated bacteria.</title>
        <authorList>
            <person name="Bonham K.S."/>
            <person name="Wolfe B.E."/>
            <person name="Dutton R.J."/>
        </authorList>
    </citation>
    <scope>NUCLEOTIDE SEQUENCE [LARGE SCALE GENOMIC DNA]</scope>
    <source>
        <strain evidence="4 5">962_8</strain>
    </source>
</reference>
<dbReference type="AlphaFoldDB" id="A0A2A3YVQ2"/>
<proteinExistence type="predicted"/>
<feature type="region of interest" description="Disordered" evidence="1">
    <location>
        <begin position="210"/>
        <end position="230"/>
    </location>
</feature>
<evidence type="ECO:0000256" key="1">
    <source>
        <dbReference type="SAM" id="MobiDB-lite"/>
    </source>
</evidence>
<dbReference type="InterPro" id="IPR052179">
    <property type="entry name" value="DD-CPase-like"/>
</dbReference>
<dbReference type="Pfam" id="PF02557">
    <property type="entry name" value="VanY"/>
    <property type="match status" value="1"/>
</dbReference>
<protein>
    <submittedName>
        <fullName evidence="4">Peptidase M15</fullName>
    </submittedName>
</protein>
<feature type="domain" description="M23ase beta-sheet core" evidence="2">
    <location>
        <begin position="98"/>
        <end position="185"/>
    </location>
</feature>
<feature type="domain" description="D-alanyl-D-alanine carboxypeptidase-like core" evidence="3">
    <location>
        <begin position="250"/>
        <end position="359"/>
    </location>
</feature>
<dbReference type="Pfam" id="PF01551">
    <property type="entry name" value="Peptidase_M23"/>
    <property type="match status" value="1"/>
</dbReference>
<evidence type="ECO:0000313" key="5">
    <source>
        <dbReference type="Proteomes" id="UP000218620"/>
    </source>
</evidence>
<dbReference type="InterPro" id="IPR011055">
    <property type="entry name" value="Dup_hybrid_motif"/>
</dbReference>